<evidence type="ECO:0000313" key="8">
    <source>
        <dbReference type="Proteomes" id="UP000279275"/>
    </source>
</evidence>
<feature type="transmembrane region" description="Helical" evidence="5">
    <location>
        <begin position="104"/>
        <end position="122"/>
    </location>
</feature>
<feature type="transmembrane region" description="Helical" evidence="5">
    <location>
        <begin position="163"/>
        <end position="184"/>
    </location>
</feature>
<feature type="domain" description="Major facilitator superfamily (MFS) profile" evidence="6">
    <location>
        <begin position="199"/>
        <end position="417"/>
    </location>
</feature>
<feature type="transmembrane region" description="Helical" evidence="5">
    <location>
        <begin position="304"/>
        <end position="321"/>
    </location>
</feature>
<sequence>MEPIGATAATTAPLPPVSRRWISGFALAWLGIWLAQLTPFQLLVPLQVNHLLGIGDTADESTWQRSVVDFGLVSGVSAICALIAFPVAGALSDRTTGRFGRRRPWTVAGSALFAVALLALGVQHTFAGITVCWSLAIIGFCVVSAAVTAMISDQVPHEQRGVVSSWISTPQALGIITGVAVVSVAGLGIVAGYVFLAIALLVLVTPLVLTRGDTPVTVAPRSTESVLDLLRHRDFRWTLSGRVLVNIGNALGTSLLLFFLQFGLRASDPDTALLLMTAIYMAGVIIASPLAGWLSDRIGRRKPFILGSGLLQALSAVLLTTMVNLPAAYVAAALMGAGFGCFMAIDQAVATEVLPDAEHNGKDLGVMNIAMAVPQALAPLIGAGIVHASGGFGALFVVAGLFALGGGVVILQVRGVR</sequence>
<feature type="transmembrane region" description="Helical" evidence="5">
    <location>
        <begin position="366"/>
        <end position="386"/>
    </location>
</feature>
<dbReference type="PANTHER" id="PTHR23528:SF1">
    <property type="entry name" value="MAJOR FACILITATOR SUPERFAMILY (MFS) PROFILE DOMAIN-CONTAINING PROTEIN"/>
    <property type="match status" value="1"/>
</dbReference>
<organism evidence="7 8">
    <name type="scientific">Nocardia stercoris</name>
    <dbReference type="NCBI Taxonomy" id="2483361"/>
    <lineage>
        <taxon>Bacteria</taxon>
        <taxon>Bacillati</taxon>
        <taxon>Actinomycetota</taxon>
        <taxon>Actinomycetes</taxon>
        <taxon>Mycobacteriales</taxon>
        <taxon>Nocardiaceae</taxon>
        <taxon>Nocardia</taxon>
    </lineage>
</organism>
<keyword evidence="2 5" id="KW-0812">Transmembrane</keyword>
<feature type="transmembrane region" description="Helical" evidence="5">
    <location>
        <begin position="21"/>
        <end position="42"/>
    </location>
</feature>
<feature type="transmembrane region" description="Helical" evidence="5">
    <location>
        <begin position="190"/>
        <end position="209"/>
    </location>
</feature>
<dbReference type="InterPro" id="IPR011701">
    <property type="entry name" value="MFS"/>
</dbReference>
<feature type="transmembrane region" description="Helical" evidence="5">
    <location>
        <begin position="272"/>
        <end position="292"/>
    </location>
</feature>
<feature type="transmembrane region" description="Helical" evidence="5">
    <location>
        <begin position="128"/>
        <end position="151"/>
    </location>
</feature>
<evidence type="ECO:0000256" key="1">
    <source>
        <dbReference type="ARBA" id="ARBA00004651"/>
    </source>
</evidence>
<dbReference type="PANTHER" id="PTHR23528">
    <property type="match status" value="1"/>
</dbReference>
<accession>A0A3M2KY64</accession>
<feature type="transmembrane region" description="Helical" evidence="5">
    <location>
        <begin position="392"/>
        <end position="411"/>
    </location>
</feature>
<feature type="transmembrane region" description="Helical" evidence="5">
    <location>
        <begin position="70"/>
        <end position="92"/>
    </location>
</feature>
<evidence type="ECO:0000313" key="7">
    <source>
        <dbReference type="EMBL" id="RMI30201.1"/>
    </source>
</evidence>
<dbReference type="InterPro" id="IPR005829">
    <property type="entry name" value="Sugar_transporter_CS"/>
</dbReference>
<dbReference type="GO" id="GO:0005886">
    <property type="term" value="C:plasma membrane"/>
    <property type="evidence" value="ECO:0007669"/>
    <property type="project" value="UniProtKB-SubCell"/>
</dbReference>
<dbReference type="OrthoDB" id="7584869at2"/>
<evidence type="ECO:0000256" key="5">
    <source>
        <dbReference type="SAM" id="Phobius"/>
    </source>
</evidence>
<dbReference type="Proteomes" id="UP000279275">
    <property type="component" value="Unassembled WGS sequence"/>
</dbReference>
<proteinExistence type="predicted"/>
<comment type="caution">
    <text evidence="7">The sequence shown here is derived from an EMBL/GenBank/DDBJ whole genome shotgun (WGS) entry which is preliminary data.</text>
</comment>
<keyword evidence="3 5" id="KW-1133">Transmembrane helix</keyword>
<dbReference type="SUPFAM" id="SSF103473">
    <property type="entry name" value="MFS general substrate transporter"/>
    <property type="match status" value="1"/>
</dbReference>
<keyword evidence="4 5" id="KW-0472">Membrane</keyword>
<dbReference type="GO" id="GO:0022857">
    <property type="term" value="F:transmembrane transporter activity"/>
    <property type="evidence" value="ECO:0007669"/>
    <property type="project" value="InterPro"/>
</dbReference>
<dbReference type="AlphaFoldDB" id="A0A3M2KY64"/>
<feature type="transmembrane region" description="Helical" evidence="5">
    <location>
        <begin position="239"/>
        <end position="260"/>
    </location>
</feature>
<dbReference type="EMBL" id="RFFH01000011">
    <property type="protein sequence ID" value="RMI30201.1"/>
    <property type="molecule type" value="Genomic_DNA"/>
</dbReference>
<dbReference type="Gene3D" id="1.20.1250.20">
    <property type="entry name" value="MFS general substrate transporter like domains"/>
    <property type="match status" value="2"/>
</dbReference>
<name>A0A3M2KY64_9NOCA</name>
<protein>
    <submittedName>
        <fullName evidence="7">MFS transporter</fullName>
    </submittedName>
</protein>
<dbReference type="Pfam" id="PF07690">
    <property type="entry name" value="MFS_1"/>
    <property type="match status" value="1"/>
</dbReference>
<feature type="transmembrane region" description="Helical" evidence="5">
    <location>
        <begin position="327"/>
        <end position="345"/>
    </location>
</feature>
<evidence type="ECO:0000256" key="2">
    <source>
        <dbReference type="ARBA" id="ARBA00022692"/>
    </source>
</evidence>
<comment type="subcellular location">
    <subcellularLocation>
        <location evidence="1">Cell membrane</location>
        <topology evidence="1">Multi-pass membrane protein</topology>
    </subcellularLocation>
</comment>
<dbReference type="PROSITE" id="PS50850">
    <property type="entry name" value="MFS"/>
    <property type="match status" value="1"/>
</dbReference>
<dbReference type="InterPro" id="IPR020846">
    <property type="entry name" value="MFS_dom"/>
</dbReference>
<gene>
    <name evidence="7" type="ORF">EBN03_22690</name>
</gene>
<evidence type="ECO:0000256" key="4">
    <source>
        <dbReference type="ARBA" id="ARBA00023136"/>
    </source>
</evidence>
<keyword evidence="8" id="KW-1185">Reference proteome</keyword>
<dbReference type="PROSITE" id="PS00216">
    <property type="entry name" value="SUGAR_TRANSPORT_1"/>
    <property type="match status" value="1"/>
</dbReference>
<evidence type="ECO:0000256" key="3">
    <source>
        <dbReference type="ARBA" id="ARBA00022989"/>
    </source>
</evidence>
<reference evidence="7 8" key="1">
    <citation type="submission" date="2018-10" db="EMBL/GenBank/DDBJ databases">
        <title>Isolation from cow dung.</title>
        <authorList>
            <person name="Ling L."/>
        </authorList>
    </citation>
    <scope>NUCLEOTIDE SEQUENCE [LARGE SCALE GENOMIC DNA]</scope>
    <source>
        <strain evidence="7 8">NEAU-LL90</strain>
    </source>
</reference>
<dbReference type="InterPro" id="IPR036259">
    <property type="entry name" value="MFS_trans_sf"/>
</dbReference>
<evidence type="ECO:0000259" key="6">
    <source>
        <dbReference type="PROSITE" id="PS50850"/>
    </source>
</evidence>